<evidence type="ECO:0000313" key="1">
    <source>
        <dbReference type="EMBL" id="MBB4650592.1"/>
    </source>
</evidence>
<dbReference type="EMBL" id="JACHOT010000002">
    <property type="protein sequence ID" value="MBB4650592.1"/>
    <property type="molecule type" value="Genomic_DNA"/>
</dbReference>
<evidence type="ECO:0000313" key="2">
    <source>
        <dbReference type="Proteomes" id="UP000539538"/>
    </source>
</evidence>
<dbReference type="Proteomes" id="UP000539538">
    <property type="component" value="Unassembled WGS sequence"/>
</dbReference>
<organism evidence="1 2">
    <name type="scientific">Aminobacter niigataensis</name>
    <dbReference type="NCBI Taxonomy" id="83265"/>
    <lineage>
        <taxon>Bacteria</taxon>
        <taxon>Pseudomonadati</taxon>
        <taxon>Pseudomonadota</taxon>
        <taxon>Alphaproteobacteria</taxon>
        <taxon>Hyphomicrobiales</taxon>
        <taxon>Phyllobacteriaceae</taxon>
        <taxon>Aminobacter</taxon>
    </lineage>
</organism>
<protein>
    <recommendedName>
        <fullName evidence="3">Sigma-70 family RNA polymerase sigma factor</fullName>
    </recommendedName>
</protein>
<reference evidence="1 2" key="1">
    <citation type="submission" date="2020-08" db="EMBL/GenBank/DDBJ databases">
        <title>Genomic Encyclopedia of Type Strains, Phase IV (KMG-IV): sequencing the most valuable type-strain genomes for metagenomic binning, comparative biology and taxonomic classification.</title>
        <authorList>
            <person name="Goeker M."/>
        </authorList>
    </citation>
    <scope>NUCLEOTIDE SEQUENCE [LARGE SCALE GENOMIC DNA]</scope>
    <source>
        <strain evidence="1 2">DSM 7050</strain>
    </source>
</reference>
<sequence length="196" mass="22069">MDQGGDDRCHPVDDALAAFHGLPDIDRRNLANAASVLAARGTYVTREELISEAYVRMAEGRRLWPISQPFTAYFAGVMKSLLSDRMFLTDEGKVVRLKNKMSVVRPDDLPRVAANDDSEDLRNKALVEEIVSVLETRIAGDEDLELLWAGIQCDLRGKELQEELGVDVKQLATLRTRLNRHIDKICTEYRAKEGRS</sequence>
<name>A0ABR6L1F6_9HYPH</name>
<comment type="caution">
    <text evidence="1">The sequence shown here is derived from an EMBL/GenBank/DDBJ whole genome shotgun (WGS) entry which is preliminary data.</text>
</comment>
<evidence type="ECO:0008006" key="3">
    <source>
        <dbReference type="Google" id="ProtNLM"/>
    </source>
</evidence>
<dbReference type="RefSeq" id="WP_183262646.1">
    <property type="nucleotide sequence ID" value="NZ_BAAAVZ010000002.1"/>
</dbReference>
<keyword evidence="2" id="KW-1185">Reference proteome</keyword>
<proteinExistence type="predicted"/>
<gene>
    <name evidence="1" type="ORF">GGQ99_002347</name>
</gene>
<accession>A0ABR6L1F6</accession>